<comment type="caution">
    <text evidence="8">The sequence shown here is derived from an EMBL/GenBank/DDBJ whole genome shotgun (WGS) entry which is preliminary data.</text>
</comment>
<evidence type="ECO:0000256" key="5">
    <source>
        <dbReference type="ARBA" id="ARBA00023136"/>
    </source>
</evidence>
<feature type="domain" description="Type II secretion system protein GspF" evidence="7">
    <location>
        <begin position="55"/>
        <end position="175"/>
    </location>
</feature>
<dbReference type="PANTHER" id="PTHR35007">
    <property type="entry name" value="INTEGRAL MEMBRANE PROTEIN-RELATED"/>
    <property type="match status" value="1"/>
</dbReference>
<dbReference type="Proteomes" id="UP001501237">
    <property type="component" value="Unassembled WGS sequence"/>
</dbReference>
<name>A0ABP6QA98_9ACTN</name>
<evidence type="ECO:0000313" key="9">
    <source>
        <dbReference type="Proteomes" id="UP001501237"/>
    </source>
</evidence>
<evidence type="ECO:0000256" key="6">
    <source>
        <dbReference type="SAM" id="Phobius"/>
    </source>
</evidence>
<evidence type="ECO:0000256" key="4">
    <source>
        <dbReference type="ARBA" id="ARBA00022989"/>
    </source>
</evidence>
<evidence type="ECO:0000256" key="2">
    <source>
        <dbReference type="ARBA" id="ARBA00022475"/>
    </source>
</evidence>
<keyword evidence="3 6" id="KW-0812">Transmembrane</keyword>
<feature type="transmembrane region" description="Helical" evidence="6">
    <location>
        <begin position="12"/>
        <end position="33"/>
    </location>
</feature>
<keyword evidence="4 6" id="KW-1133">Transmembrane helix</keyword>
<dbReference type="PANTHER" id="PTHR35007:SF3">
    <property type="entry name" value="POSSIBLE CONSERVED ALANINE RICH MEMBRANE PROTEIN"/>
    <property type="match status" value="1"/>
</dbReference>
<dbReference type="RefSeq" id="WP_344829241.1">
    <property type="nucleotide sequence ID" value="NZ_BAAAUV010000007.1"/>
</dbReference>
<feature type="transmembrane region" description="Helical" evidence="6">
    <location>
        <begin position="161"/>
        <end position="185"/>
    </location>
</feature>
<keyword evidence="2" id="KW-1003">Cell membrane</keyword>
<dbReference type="Pfam" id="PF00482">
    <property type="entry name" value="T2SSF"/>
    <property type="match status" value="1"/>
</dbReference>
<evidence type="ECO:0000313" key="8">
    <source>
        <dbReference type="EMBL" id="GAA3214305.1"/>
    </source>
</evidence>
<protein>
    <recommendedName>
        <fullName evidence="7">Type II secretion system protein GspF domain-containing protein</fullName>
    </recommendedName>
</protein>
<evidence type="ECO:0000259" key="7">
    <source>
        <dbReference type="Pfam" id="PF00482"/>
    </source>
</evidence>
<organism evidence="8 9">
    <name type="scientific">Actinocorallia longicatena</name>
    <dbReference type="NCBI Taxonomy" id="111803"/>
    <lineage>
        <taxon>Bacteria</taxon>
        <taxon>Bacillati</taxon>
        <taxon>Actinomycetota</taxon>
        <taxon>Actinomycetes</taxon>
        <taxon>Streptosporangiales</taxon>
        <taxon>Thermomonosporaceae</taxon>
        <taxon>Actinocorallia</taxon>
    </lineage>
</organism>
<proteinExistence type="predicted"/>
<reference evidence="9" key="1">
    <citation type="journal article" date="2019" name="Int. J. Syst. Evol. Microbiol.">
        <title>The Global Catalogue of Microorganisms (GCM) 10K type strain sequencing project: providing services to taxonomists for standard genome sequencing and annotation.</title>
        <authorList>
            <consortium name="The Broad Institute Genomics Platform"/>
            <consortium name="The Broad Institute Genome Sequencing Center for Infectious Disease"/>
            <person name="Wu L."/>
            <person name="Ma J."/>
        </authorList>
    </citation>
    <scope>NUCLEOTIDE SEQUENCE [LARGE SCALE GENOMIC DNA]</scope>
    <source>
        <strain evidence="9">JCM 9377</strain>
    </source>
</reference>
<evidence type="ECO:0000256" key="3">
    <source>
        <dbReference type="ARBA" id="ARBA00022692"/>
    </source>
</evidence>
<dbReference type="EMBL" id="BAAAUV010000007">
    <property type="protein sequence ID" value="GAA3214305.1"/>
    <property type="molecule type" value="Genomic_DNA"/>
</dbReference>
<gene>
    <name evidence="8" type="ORF">GCM10010468_34990</name>
</gene>
<sequence>MGVVGCGVWATVGGVLGMGAGGLAAFGMWRLLARMTPREEKRRHARLVADLPVAVDLLAACLSAGASWTESVEAVAGALGGPLGEELTTVAARVRLGADPAEAWLTLATTPALAALARTASRASDTGAALAPTLARLARDQRRAARNAADARARTAAVHAVAPLGLCFLPAFVLLGIVPAIAGIAHSITLP</sequence>
<evidence type="ECO:0000256" key="1">
    <source>
        <dbReference type="ARBA" id="ARBA00004651"/>
    </source>
</evidence>
<comment type="subcellular location">
    <subcellularLocation>
        <location evidence="1">Cell membrane</location>
        <topology evidence="1">Multi-pass membrane protein</topology>
    </subcellularLocation>
</comment>
<dbReference type="InterPro" id="IPR018076">
    <property type="entry name" value="T2SS_GspF_dom"/>
</dbReference>
<accession>A0ABP6QA98</accession>
<keyword evidence="9" id="KW-1185">Reference proteome</keyword>
<keyword evidence="5 6" id="KW-0472">Membrane</keyword>